<organism evidence="1 2">
    <name type="scientific">Haematococcus lacustris</name>
    <name type="common">Green alga</name>
    <name type="synonym">Haematococcus pluvialis</name>
    <dbReference type="NCBI Taxonomy" id="44745"/>
    <lineage>
        <taxon>Eukaryota</taxon>
        <taxon>Viridiplantae</taxon>
        <taxon>Chlorophyta</taxon>
        <taxon>core chlorophytes</taxon>
        <taxon>Chlorophyceae</taxon>
        <taxon>CS clade</taxon>
        <taxon>Chlamydomonadales</taxon>
        <taxon>Haematococcaceae</taxon>
        <taxon>Haematococcus</taxon>
    </lineage>
</organism>
<dbReference type="Proteomes" id="UP000485058">
    <property type="component" value="Unassembled WGS sequence"/>
</dbReference>
<protein>
    <submittedName>
        <fullName evidence="1">Uncharacterized protein</fullName>
    </submittedName>
</protein>
<proteinExistence type="predicted"/>
<name>A0A699Z4Q2_HAELA</name>
<accession>A0A699Z4Q2</accession>
<evidence type="ECO:0000313" key="1">
    <source>
        <dbReference type="EMBL" id="GFH17061.1"/>
    </source>
</evidence>
<dbReference type="AlphaFoldDB" id="A0A699Z4Q2"/>
<comment type="caution">
    <text evidence="1">The sequence shown here is derived from an EMBL/GenBank/DDBJ whole genome shotgun (WGS) entry which is preliminary data.</text>
</comment>
<sequence>METQHHAKVAGLAGVEELEEQVRETFREVEGRCNKISQTGTRLGDRLQTTVRKLTKLTAEANNAQQRSRLVGAEDPASPGGQIQEKVALQRDAVKTMAECASVMALFDAERVLMQAMYRSGLGL</sequence>
<keyword evidence="2" id="KW-1185">Reference proteome</keyword>
<dbReference type="EMBL" id="BLLF01001090">
    <property type="protein sequence ID" value="GFH17061.1"/>
    <property type="molecule type" value="Genomic_DNA"/>
</dbReference>
<evidence type="ECO:0000313" key="2">
    <source>
        <dbReference type="Proteomes" id="UP000485058"/>
    </source>
</evidence>
<reference evidence="1 2" key="1">
    <citation type="submission" date="2020-02" db="EMBL/GenBank/DDBJ databases">
        <title>Draft genome sequence of Haematococcus lacustris strain NIES-144.</title>
        <authorList>
            <person name="Morimoto D."/>
            <person name="Nakagawa S."/>
            <person name="Yoshida T."/>
            <person name="Sawayama S."/>
        </authorList>
    </citation>
    <scope>NUCLEOTIDE SEQUENCE [LARGE SCALE GENOMIC DNA]</scope>
    <source>
        <strain evidence="1 2">NIES-144</strain>
    </source>
</reference>
<gene>
    <name evidence="1" type="ORF">HaLaN_13604</name>
</gene>